<name>A0A915JTV5_ROMCU</name>
<keyword evidence="1" id="KW-1185">Reference proteome</keyword>
<protein>
    <submittedName>
        <fullName evidence="2">Uncharacterized protein</fullName>
    </submittedName>
</protein>
<dbReference type="AlphaFoldDB" id="A0A915JTV5"/>
<dbReference type="WBParaSite" id="nRc.2.0.1.t29785-RA">
    <property type="protein sequence ID" value="nRc.2.0.1.t29785-RA"/>
    <property type="gene ID" value="nRc.2.0.1.g29785"/>
</dbReference>
<evidence type="ECO:0000313" key="2">
    <source>
        <dbReference type="WBParaSite" id="nRc.2.0.1.t29785-RA"/>
    </source>
</evidence>
<proteinExistence type="predicted"/>
<accession>A0A915JTV5</accession>
<sequence length="192" mass="21767">MSLGLNSKLKRQNPHIHVDTTDQAADAEFAFSVKSIGFTKFLYSFINLVRKKIVSSYSRRTFRDRERFLHVFLEVALQINYVSYVVFFANGCFGYDDCDHAIAAFAFVVDSQFRIDVAAQWIGGAAPQLEGAGISAGLATQPNDLERYSPSHFSDDQCSEMPLNMTVFLNDLNEVQILLLLYIEEVLKIKEY</sequence>
<organism evidence="1 2">
    <name type="scientific">Romanomermis culicivorax</name>
    <name type="common">Nematode worm</name>
    <dbReference type="NCBI Taxonomy" id="13658"/>
    <lineage>
        <taxon>Eukaryota</taxon>
        <taxon>Metazoa</taxon>
        <taxon>Ecdysozoa</taxon>
        <taxon>Nematoda</taxon>
        <taxon>Enoplea</taxon>
        <taxon>Dorylaimia</taxon>
        <taxon>Mermithida</taxon>
        <taxon>Mermithoidea</taxon>
        <taxon>Mermithidae</taxon>
        <taxon>Romanomermis</taxon>
    </lineage>
</organism>
<reference evidence="2" key="1">
    <citation type="submission" date="2022-11" db="UniProtKB">
        <authorList>
            <consortium name="WormBaseParasite"/>
        </authorList>
    </citation>
    <scope>IDENTIFICATION</scope>
</reference>
<dbReference type="Proteomes" id="UP000887565">
    <property type="component" value="Unplaced"/>
</dbReference>
<evidence type="ECO:0000313" key="1">
    <source>
        <dbReference type="Proteomes" id="UP000887565"/>
    </source>
</evidence>